<evidence type="ECO:0000313" key="4">
    <source>
        <dbReference type="Proteomes" id="UP000053617"/>
    </source>
</evidence>
<organism evidence="3 4">
    <name type="scientific">Rhinocladiella mackenziei CBS 650.93</name>
    <dbReference type="NCBI Taxonomy" id="1442369"/>
    <lineage>
        <taxon>Eukaryota</taxon>
        <taxon>Fungi</taxon>
        <taxon>Dikarya</taxon>
        <taxon>Ascomycota</taxon>
        <taxon>Pezizomycotina</taxon>
        <taxon>Eurotiomycetes</taxon>
        <taxon>Chaetothyriomycetidae</taxon>
        <taxon>Chaetothyriales</taxon>
        <taxon>Herpotrichiellaceae</taxon>
        <taxon>Rhinocladiella</taxon>
    </lineage>
</organism>
<dbReference type="OrthoDB" id="3870951at2759"/>
<dbReference type="GeneID" id="25296967"/>
<evidence type="ECO:0000256" key="1">
    <source>
        <dbReference type="SAM" id="Coils"/>
    </source>
</evidence>
<dbReference type="Proteomes" id="UP000053617">
    <property type="component" value="Unassembled WGS sequence"/>
</dbReference>
<feature type="coiled-coil region" evidence="1">
    <location>
        <begin position="48"/>
        <end position="75"/>
    </location>
</feature>
<sequence length="555" mass="62402">MPRLARVTKSATGADDPKRLANRLAQRKFREQRKNYISLLERELALCHSGASNELLRRRRECERLEKERDELLGLLHTVAEVLRRYTRPWEPSEVEGDSTIDQGVPEEGSQDSSPPNNLRAFVNVANNHDPSNIDIADTAATTLYPETNGATWMSSIPRNGSVGMDGCDIQPQSTSGVFPNVLHPDSPAHYQLPGIQNSPIELDPFSSQPQPNHPGRSNGNWSADQFFPSFAKTSQPLLFDSIETADNTEPVVTSSQWGMAGPEANPPPRRVAENHYSLGPHGKAWVTPPPMPTGFSLADSANGQPIPGSLSIFSGLLNRRKPWAERVDLLFLLLQRSITQFLTEYNIPVKLKTFTLQNIDREVCDGITKIVSRTIRDAFCAMNFTGFAMIGGSAWVVWQLVKNTLVFPCLKDFDGSRHLSDKDGLLELLRDTLPDWLKPTDLQLAIEHQPSINFVPWPDVRNRLILNQDRVLLDEFFCEVTRRFIPSGAEEDRLMFDCRSLPDIGHQFYNEPERTFRSCLYGNLDMWKVRRASESLATDSSIMVDELLGCHVVD</sequence>
<evidence type="ECO:0000256" key="2">
    <source>
        <dbReference type="SAM" id="MobiDB-lite"/>
    </source>
</evidence>
<dbReference type="RefSeq" id="XP_013268307.1">
    <property type="nucleotide sequence ID" value="XM_013412853.1"/>
</dbReference>
<keyword evidence="1" id="KW-0175">Coiled coil</keyword>
<feature type="region of interest" description="Disordered" evidence="2">
    <location>
        <begin position="187"/>
        <end position="227"/>
    </location>
</feature>
<protein>
    <recommendedName>
        <fullName evidence="5">BZIP domain-containing protein</fullName>
    </recommendedName>
</protein>
<feature type="compositionally biased region" description="Polar residues" evidence="2">
    <location>
        <begin position="195"/>
        <end position="224"/>
    </location>
</feature>
<evidence type="ECO:0000313" key="3">
    <source>
        <dbReference type="EMBL" id="KIX01171.1"/>
    </source>
</evidence>
<dbReference type="InterPro" id="IPR021833">
    <property type="entry name" value="DUF3425"/>
</dbReference>
<dbReference type="HOGENOM" id="CLU_488325_0_0_1"/>
<dbReference type="EMBL" id="KN847481">
    <property type="protein sequence ID" value="KIX01171.1"/>
    <property type="molecule type" value="Genomic_DNA"/>
</dbReference>
<reference evidence="3 4" key="1">
    <citation type="submission" date="2015-01" db="EMBL/GenBank/DDBJ databases">
        <title>The Genome Sequence of Rhinocladiella mackenzie CBS 650.93.</title>
        <authorList>
            <consortium name="The Broad Institute Genomics Platform"/>
            <person name="Cuomo C."/>
            <person name="de Hoog S."/>
            <person name="Gorbushina A."/>
            <person name="Stielow B."/>
            <person name="Teixiera M."/>
            <person name="Abouelleil A."/>
            <person name="Chapman S.B."/>
            <person name="Priest M."/>
            <person name="Young S.K."/>
            <person name="Wortman J."/>
            <person name="Nusbaum C."/>
            <person name="Birren B."/>
        </authorList>
    </citation>
    <scope>NUCLEOTIDE SEQUENCE [LARGE SCALE GENOMIC DNA]</scope>
    <source>
        <strain evidence="3 4">CBS 650.93</strain>
    </source>
</reference>
<name>A0A0D2ID63_9EURO</name>
<dbReference type="PANTHER" id="PTHR38116">
    <property type="entry name" value="CHROMOSOME 7, WHOLE GENOME SHOTGUN SEQUENCE"/>
    <property type="match status" value="1"/>
</dbReference>
<feature type="region of interest" description="Disordered" evidence="2">
    <location>
        <begin position="92"/>
        <end position="116"/>
    </location>
</feature>
<proteinExistence type="predicted"/>
<dbReference type="PANTHER" id="PTHR38116:SF9">
    <property type="entry name" value="BZIP DOMAIN-CONTAINING PROTEIN"/>
    <property type="match status" value="1"/>
</dbReference>
<gene>
    <name evidence="3" type="ORF">Z518_08896</name>
</gene>
<dbReference type="Pfam" id="PF11905">
    <property type="entry name" value="DUF3425"/>
    <property type="match status" value="1"/>
</dbReference>
<dbReference type="Gene3D" id="1.20.5.170">
    <property type="match status" value="1"/>
</dbReference>
<dbReference type="CDD" id="cd14688">
    <property type="entry name" value="bZIP_YAP"/>
    <property type="match status" value="1"/>
</dbReference>
<keyword evidence="4" id="KW-1185">Reference proteome</keyword>
<dbReference type="VEuPathDB" id="FungiDB:Z518_08896"/>
<dbReference type="AlphaFoldDB" id="A0A0D2ID63"/>
<evidence type="ECO:0008006" key="5">
    <source>
        <dbReference type="Google" id="ProtNLM"/>
    </source>
</evidence>
<accession>A0A0D2ID63</accession>